<gene>
    <name evidence="2" type="ORF">HJG63_004769</name>
</gene>
<evidence type="ECO:0000313" key="3">
    <source>
        <dbReference type="Proteomes" id="UP000593571"/>
    </source>
</evidence>
<dbReference type="EMBL" id="JACASE010000006">
    <property type="protein sequence ID" value="KAF6455947.1"/>
    <property type="molecule type" value="Genomic_DNA"/>
</dbReference>
<dbReference type="AlphaFoldDB" id="A0A7J8G7L0"/>
<protein>
    <submittedName>
        <fullName evidence="2">Family with sequence similarity 117 member A</fullName>
    </submittedName>
</protein>
<evidence type="ECO:0000313" key="2">
    <source>
        <dbReference type="EMBL" id="KAF6455947.1"/>
    </source>
</evidence>
<feature type="compositionally biased region" description="Polar residues" evidence="1">
    <location>
        <begin position="45"/>
        <end position="55"/>
    </location>
</feature>
<sequence length="121" mass="13020">MGTVLQLPPRVAAVITPSSSWSLATLPALPPSPWHPPSLLVRPATRNTGVQSRSWHPSPVTKPPLQATQLSLKMVAHLQSLPLPPPLVPIIATSSNGSLQKAVRECVCLKRPRPQVLTWPS</sequence>
<evidence type="ECO:0000256" key="1">
    <source>
        <dbReference type="SAM" id="MobiDB-lite"/>
    </source>
</evidence>
<organism evidence="2 3">
    <name type="scientific">Rousettus aegyptiacus</name>
    <name type="common">Egyptian fruit bat</name>
    <name type="synonym">Pteropus aegyptiacus</name>
    <dbReference type="NCBI Taxonomy" id="9407"/>
    <lineage>
        <taxon>Eukaryota</taxon>
        <taxon>Metazoa</taxon>
        <taxon>Chordata</taxon>
        <taxon>Craniata</taxon>
        <taxon>Vertebrata</taxon>
        <taxon>Euteleostomi</taxon>
        <taxon>Mammalia</taxon>
        <taxon>Eutheria</taxon>
        <taxon>Laurasiatheria</taxon>
        <taxon>Chiroptera</taxon>
        <taxon>Yinpterochiroptera</taxon>
        <taxon>Pteropodoidea</taxon>
        <taxon>Pteropodidae</taxon>
        <taxon>Rousettinae</taxon>
        <taxon>Rousettus</taxon>
    </lineage>
</organism>
<reference evidence="2 3" key="1">
    <citation type="journal article" date="2020" name="Nature">
        <title>Six reference-quality genomes reveal evolution of bat adaptations.</title>
        <authorList>
            <person name="Jebb D."/>
            <person name="Huang Z."/>
            <person name="Pippel M."/>
            <person name="Hughes G.M."/>
            <person name="Lavrichenko K."/>
            <person name="Devanna P."/>
            <person name="Winkler S."/>
            <person name="Jermiin L.S."/>
            <person name="Skirmuntt E.C."/>
            <person name="Katzourakis A."/>
            <person name="Burkitt-Gray L."/>
            <person name="Ray D.A."/>
            <person name="Sullivan K.A.M."/>
            <person name="Roscito J.G."/>
            <person name="Kirilenko B.M."/>
            <person name="Davalos L.M."/>
            <person name="Corthals A.P."/>
            <person name="Power M.L."/>
            <person name="Jones G."/>
            <person name="Ransome R.D."/>
            <person name="Dechmann D.K.N."/>
            <person name="Locatelli A.G."/>
            <person name="Puechmaille S.J."/>
            <person name="Fedrigo O."/>
            <person name="Jarvis E.D."/>
            <person name="Hiller M."/>
            <person name="Vernes S.C."/>
            <person name="Myers E.W."/>
            <person name="Teeling E.C."/>
        </authorList>
    </citation>
    <scope>NUCLEOTIDE SEQUENCE [LARGE SCALE GENOMIC DNA]</scope>
    <source>
        <strain evidence="2">MRouAeg1</strain>
        <tissue evidence="2">Muscle</tissue>
    </source>
</reference>
<accession>A0A7J8G7L0</accession>
<dbReference type="Proteomes" id="UP000593571">
    <property type="component" value="Unassembled WGS sequence"/>
</dbReference>
<comment type="caution">
    <text evidence="2">The sequence shown here is derived from an EMBL/GenBank/DDBJ whole genome shotgun (WGS) entry which is preliminary data.</text>
</comment>
<feature type="region of interest" description="Disordered" evidence="1">
    <location>
        <begin position="37"/>
        <end position="62"/>
    </location>
</feature>
<name>A0A7J8G7L0_ROUAE</name>
<keyword evidence="3" id="KW-1185">Reference proteome</keyword>
<proteinExistence type="predicted"/>